<dbReference type="Pfam" id="PF00255">
    <property type="entry name" value="GSHPx"/>
    <property type="match status" value="1"/>
</dbReference>
<dbReference type="PROSITE" id="PS00763">
    <property type="entry name" value="GLUTATHIONE_PEROXID_2"/>
    <property type="match status" value="1"/>
</dbReference>
<dbReference type="RefSeq" id="WP_343925141.1">
    <property type="nucleotide sequence ID" value="NZ_BAAAKW010000030.1"/>
</dbReference>
<evidence type="ECO:0000313" key="6">
    <source>
        <dbReference type="Proteomes" id="UP001500943"/>
    </source>
</evidence>
<dbReference type="InterPro" id="IPR000889">
    <property type="entry name" value="Glutathione_peroxidase"/>
</dbReference>
<protein>
    <recommendedName>
        <fullName evidence="4">Glutathione peroxidase</fullName>
    </recommendedName>
</protein>
<dbReference type="PRINTS" id="PR01011">
    <property type="entry name" value="GLUTPROXDASE"/>
</dbReference>
<organism evidence="5 6">
    <name type="scientific">Rhodoglobus aureus</name>
    <dbReference type="NCBI Taxonomy" id="191497"/>
    <lineage>
        <taxon>Bacteria</taxon>
        <taxon>Bacillati</taxon>
        <taxon>Actinomycetota</taxon>
        <taxon>Actinomycetes</taxon>
        <taxon>Micrococcales</taxon>
        <taxon>Microbacteriaceae</taxon>
        <taxon>Rhodoglobus</taxon>
    </lineage>
</organism>
<evidence type="ECO:0000256" key="1">
    <source>
        <dbReference type="ARBA" id="ARBA00006926"/>
    </source>
</evidence>
<dbReference type="InterPro" id="IPR036249">
    <property type="entry name" value="Thioredoxin-like_sf"/>
</dbReference>
<dbReference type="Proteomes" id="UP001500943">
    <property type="component" value="Unassembled WGS sequence"/>
</dbReference>
<keyword evidence="6" id="KW-1185">Reference proteome</keyword>
<dbReference type="InterPro" id="IPR029760">
    <property type="entry name" value="GPX_CS"/>
</dbReference>
<comment type="similarity">
    <text evidence="1 4">Belongs to the glutathione peroxidase family.</text>
</comment>
<name>A0ABP4GI56_9MICO</name>
<dbReference type="SUPFAM" id="SSF52833">
    <property type="entry name" value="Thioredoxin-like"/>
    <property type="match status" value="1"/>
</dbReference>
<dbReference type="GO" id="GO:0004601">
    <property type="term" value="F:peroxidase activity"/>
    <property type="evidence" value="ECO:0007669"/>
    <property type="project" value="UniProtKB-KW"/>
</dbReference>
<keyword evidence="3 4" id="KW-0560">Oxidoreductase</keyword>
<dbReference type="PANTHER" id="PTHR11592:SF40">
    <property type="entry name" value="THIOREDOXIN_GLUTATHIONE PEROXIDASE BTUE"/>
    <property type="match status" value="1"/>
</dbReference>
<evidence type="ECO:0000256" key="4">
    <source>
        <dbReference type="RuleBase" id="RU000499"/>
    </source>
</evidence>
<dbReference type="Gene3D" id="3.40.30.10">
    <property type="entry name" value="Glutaredoxin"/>
    <property type="match status" value="1"/>
</dbReference>
<reference evidence="6" key="1">
    <citation type="journal article" date="2019" name="Int. J. Syst. Evol. Microbiol.">
        <title>The Global Catalogue of Microorganisms (GCM) 10K type strain sequencing project: providing services to taxonomists for standard genome sequencing and annotation.</title>
        <authorList>
            <consortium name="The Broad Institute Genomics Platform"/>
            <consortium name="The Broad Institute Genome Sequencing Center for Infectious Disease"/>
            <person name="Wu L."/>
            <person name="Ma J."/>
        </authorList>
    </citation>
    <scope>NUCLEOTIDE SEQUENCE [LARGE SCALE GENOMIC DNA]</scope>
    <source>
        <strain evidence="6">JCM 12762</strain>
    </source>
</reference>
<comment type="caution">
    <text evidence="5">The sequence shown here is derived from an EMBL/GenBank/DDBJ whole genome shotgun (WGS) entry which is preliminary data.</text>
</comment>
<evidence type="ECO:0000256" key="3">
    <source>
        <dbReference type="ARBA" id="ARBA00023002"/>
    </source>
</evidence>
<dbReference type="EMBL" id="BAAAKW010000030">
    <property type="protein sequence ID" value="GAA1218977.1"/>
    <property type="molecule type" value="Genomic_DNA"/>
</dbReference>
<proteinExistence type="inferred from homology"/>
<evidence type="ECO:0000313" key="5">
    <source>
        <dbReference type="EMBL" id="GAA1218977.1"/>
    </source>
</evidence>
<dbReference type="CDD" id="cd00340">
    <property type="entry name" value="GSH_Peroxidase"/>
    <property type="match status" value="1"/>
</dbReference>
<accession>A0ABP4GI56</accession>
<dbReference type="PROSITE" id="PS51355">
    <property type="entry name" value="GLUTATHIONE_PEROXID_3"/>
    <property type="match status" value="1"/>
</dbReference>
<keyword evidence="2 4" id="KW-0575">Peroxidase</keyword>
<sequence length="161" mass="17930">MTELRDIPLTSIDGTETSLADFRDKVVLIVNVASRCGLSSQYEQLEQLQKTYGERGFAVLGFPSNQFLQELSTEDAIKEYCTMTWGVTFPMFEKVKLNGKAAHPLYAELKKTPDSAGKAGRVAWNFEKFLVTPNNEVQRFRPTTVPDDPAIVNAIEVALPA</sequence>
<evidence type="ECO:0000256" key="2">
    <source>
        <dbReference type="ARBA" id="ARBA00022559"/>
    </source>
</evidence>
<dbReference type="PANTHER" id="PTHR11592">
    <property type="entry name" value="GLUTATHIONE PEROXIDASE"/>
    <property type="match status" value="1"/>
</dbReference>
<dbReference type="PIRSF" id="PIRSF000303">
    <property type="entry name" value="Glutathion_perox"/>
    <property type="match status" value="1"/>
</dbReference>
<gene>
    <name evidence="5" type="ORF">GCM10009655_18040</name>
</gene>